<dbReference type="OrthoDB" id="4203839at2759"/>
<keyword evidence="1" id="KW-0175">Coiled coil</keyword>
<feature type="compositionally biased region" description="Polar residues" evidence="2">
    <location>
        <begin position="181"/>
        <end position="194"/>
    </location>
</feature>
<protein>
    <submittedName>
        <fullName evidence="3">Uncharacterized protein</fullName>
    </submittedName>
</protein>
<reference evidence="3 4" key="1">
    <citation type="journal article" date="2014" name="BMC Genomics">
        <title>Comparative genomics of the major fungal agents of human and animal Sporotrichosis: Sporothrix schenckii and Sporothrix brasiliensis.</title>
        <authorList>
            <person name="Teixeira M.M."/>
            <person name="de Almeida L.G."/>
            <person name="Kubitschek-Barreira P."/>
            <person name="Alves F.L."/>
            <person name="Kioshima E.S."/>
            <person name="Abadio A.K."/>
            <person name="Fernandes L."/>
            <person name="Derengowski L.S."/>
            <person name="Ferreira K.S."/>
            <person name="Souza R.C."/>
            <person name="Ruiz J.C."/>
            <person name="de Andrade N.C."/>
            <person name="Paes H.C."/>
            <person name="Nicola A.M."/>
            <person name="Albuquerque P."/>
            <person name="Gerber A.L."/>
            <person name="Martins V.P."/>
            <person name="Peconick L.D."/>
            <person name="Neto A.V."/>
            <person name="Chaucanez C.B."/>
            <person name="Silva P.A."/>
            <person name="Cunha O.L."/>
            <person name="de Oliveira F.F."/>
            <person name="dos Santos T.C."/>
            <person name="Barros A.L."/>
            <person name="Soares M.A."/>
            <person name="de Oliveira L.M."/>
            <person name="Marini M.M."/>
            <person name="Villalobos-Duno H."/>
            <person name="Cunha M.M."/>
            <person name="de Hoog S."/>
            <person name="da Silveira J.F."/>
            <person name="Henrissat B."/>
            <person name="Nino-Vega G.A."/>
            <person name="Cisalpino P.S."/>
            <person name="Mora-Montes H.M."/>
            <person name="Almeida S.R."/>
            <person name="Stajich J.E."/>
            <person name="Lopes-Bezerra L.M."/>
            <person name="Vasconcelos A.T."/>
            <person name="Felipe M.S."/>
        </authorList>
    </citation>
    <scope>NUCLEOTIDE SEQUENCE [LARGE SCALE GENOMIC DNA]</scope>
    <source>
        <strain evidence="3 4">1099-18</strain>
    </source>
</reference>
<proteinExistence type="predicted"/>
<evidence type="ECO:0000256" key="2">
    <source>
        <dbReference type="SAM" id="MobiDB-lite"/>
    </source>
</evidence>
<accession>A0A0F2M6K9</accession>
<feature type="compositionally biased region" description="Polar residues" evidence="2">
    <location>
        <begin position="284"/>
        <end position="296"/>
    </location>
</feature>
<sequence>MRLQQATNNQVGLTSTIREGWFDELRRIAQCFIAAQQASARLEQAVNTERAQLQGSLSSALNERDVRASERDAAEQEVKFLRGRLNELTNEMQEYRTGNNDNQATTGSARSRDSWAVTEFLPPNGNGPGQIEYLDNFSNENLPHLPNKVEDMPFSPRRIIGGPPGYINNSFSSAEQEHPTAPNQNQQLRSNTPHIASRGPRKQSKFFAKRGGAVMISRPPSGYASSSGKSTPDFVNGGPVRRFTQTPGPGNNGPFKAPPQPPFPQTQQFFGPGNNGHAHKRAASSFSSAENGTCPPNKSEPAVGSGPPPFLTKNGRSSGPRATMANSTRGQTPAPLSKELAIVRNDQERNGKFAAGVVHPSGGLDAVRVYDMFHFYNSIKDWVDKYCSVVNESAMHNMSRQHPRLWDYACTVTYPNNRHNASSHALYMLLNKPYRSFFISRLVIQFFAQQMWNSQAWEGMDEQLTDLLISVKHRLDFKYGYDAALQPHERHALVDKRSRAISDFINRPSWSKFQAQKVTYAMSRTKDILGPMLDLEKVDRDSADHELHIICEEGVELSTKLFTSPLSFQFIFNECGIKFSDQSHRPLNSSIPARELQAHHWRVMCVVTPGITYRNDAGVSVDPRFLAKANVLLMQ</sequence>
<dbReference type="Proteomes" id="UP000033710">
    <property type="component" value="Unassembled WGS sequence"/>
</dbReference>
<feature type="coiled-coil region" evidence="1">
    <location>
        <begin position="71"/>
        <end position="98"/>
    </location>
</feature>
<comment type="caution">
    <text evidence="3">The sequence shown here is derived from an EMBL/GenBank/DDBJ whole genome shotgun (WGS) entry which is preliminary data.</text>
</comment>
<evidence type="ECO:0000313" key="4">
    <source>
        <dbReference type="Proteomes" id="UP000033710"/>
    </source>
</evidence>
<dbReference type="VEuPathDB" id="FungiDB:SPSK_10864"/>
<feature type="region of interest" description="Disordered" evidence="2">
    <location>
        <begin position="170"/>
        <end position="203"/>
    </location>
</feature>
<feature type="region of interest" description="Disordered" evidence="2">
    <location>
        <begin position="218"/>
        <end position="336"/>
    </location>
</feature>
<dbReference type="GeneID" id="27672397"/>
<dbReference type="KEGG" id="ssck:SPSK_10864"/>
<dbReference type="RefSeq" id="XP_016587928.1">
    <property type="nucleotide sequence ID" value="XM_016737120.1"/>
</dbReference>
<evidence type="ECO:0000256" key="1">
    <source>
        <dbReference type="SAM" id="Coils"/>
    </source>
</evidence>
<name>A0A0F2M6K9_SPOSC</name>
<reference evidence="3 4" key="2">
    <citation type="journal article" date="2015" name="Eukaryot. Cell">
        <title>Asexual propagation of a virulent clone complex in a human and feline outbreak of sporotrichosis.</title>
        <authorList>
            <person name="Teixeira Mde M."/>
            <person name="Rodrigues A.M."/>
            <person name="Tsui C.K."/>
            <person name="de Almeida L.G."/>
            <person name="Van Diepeningen A.D."/>
            <person name="van den Ende B.G."/>
            <person name="Fernandes G.F."/>
            <person name="Kano R."/>
            <person name="Hamelin R.C."/>
            <person name="Lopes-Bezerra L.M."/>
            <person name="Vasconcelos A.T."/>
            <person name="de Hoog S."/>
            <person name="de Camargo Z.P."/>
            <person name="Felipe M.S."/>
        </authorList>
    </citation>
    <scope>NUCLEOTIDE SEQUENCE [LARGE SCALE GENOMIC DNA]</scope>
    <source>
        <strain evidence="3 4">1099-18</strain>
    </source>
</reference>
<gene>
    <name evidence="3" type="ORF">SPSK_10864</name>
</gene>
<organism evidence="3 4">
    <name type="scientific">Sporothrix schenckii 1099-18</name>
    <dbReference type="NCBI Taxonomy" id="1397361"/>
    <lineage>
        <taxon>Eukaryota</taxon>
        <taxon>Fungi</taxon>
        <taxon>Dikarya</taxon>
        <taxon>Ascomycota</taxon>
        <taxon>Pezizomycotina</taxon>
        <taxon>Sordariomycetes</taxon>
        <taxon>Sordariomycetidae</taxon>
        <taxon>Ophiostomatales</taxon>
        <taxon>Ophiostomataceae</taxon>
        <taxon>Sporothrix</taxon>
    </lineage>
</organism>
<dbReference type="EMBL" id="AXCR01000007">
    <property type="protein sequence ID" value="KJR85252.1"/>
    <property type="molecule type" value="Genomic_DNA"/>
</dbReference>
<evidence type="ECO:0000313" key="3">
    <source>
        <dbReference type="EMBL" id="KJR85252.1"/>
    </source>
</evidence>
<dbReference type="AlphaFoldDB" id="A0A0F2M6K9"/>